<reference evidence="6" key="1">
    <citation type="journal article" date="2019" name="Int. J. Syst. Evol. Microbiol.">
        <title>The Global Catalogue of Microorganisms (GCM) 10K type strain sequencing project: providing services to taxonomists for standard genome sequencing and annotation.</title>
        <authorList>
            <consortium name="The Broad Institute Genomics Platform"/>
            <consortium name="The Broad Institute Genome Sequencing Center for Infectious Disease"/>
            <person name="Wu L."/>
            <person name="Ma J."/>
        </authorList>
    </citation>
    <scope>NUCLEOTIDE SEQUENCE [LARGE SCALE GENOMIC DNA]</scope>
    <source>
        <strain evidence="6">JCM 31486</strain>
    </source>
</reference>
<protein>
    <submittedName>
        <fullName evidence="5">Winged helix-turn-helix transcriptional regulator</fullName>
    </submittedName>
</protein>
<dbReference type="Pfam" id="PF01638">
    <property type="entry name" value="HxlR"/>
    <property type="match status" value="1"/>
</dbReference>
<sequence>MALRQDWSRHPCPIARALDVAGDPWVMLIVREALLGARRFEEFRGRLQVADNVLSRRLAQMVDAGLLVREPYRGRQRTHDEYVLTEAGADLLPALDALAKWGTRYTEAPAKSTRMSVIHDGHRSTSATVCSECGAELGAADRSYQREWISA</sequence>
<evidence type="ECO:0000259" key="4">
    <source>
        <dbReference type="PROSITE" id="PS51118"/>
    </source>
</evidence>
<dbReference type="Proteomes" id="UP001597045">
    <property type="component" value="Unassembled WGS sequence"/>
</dbReference>
<dbReference type="Gene3D" id="1.10.10.10">
    <property type="entry name" value="Winged helix-like DNA-binding domain superfamily/Winged helix DNA-binding domain"/>
    <property type="match status" value="1"/>
</dbReference>
<dbReference type="EMBL" id="JBHTIS010000896">
    <property type="protein sequence ID" value="MFD1047026.1"/>
    <property type="molecule type" value="Genomic_DNA"/>
</dbReference>
<keyword evidence="6" id="KW-1185">Reference proteome</keyword>
<evidence type="ECO:0000256" key="1">
    <source>
        <dbReference type="ARBA" id="ARBA00023015"/>
    </source>
</evidence>
<gene>
    <name evidence="5" type="ORF">ACFQ1S_16470</name>
</gene>
<comment type="caution">
    <text evidence="5">The sequence shown here is derived from an EMBL/GenBank/DDBJ whole genome shotgun (WGS) entry which is preliminary data.</text>
</comment>
<dbReference type="PANTHER" id="PTHR33204:SF18">
    <property type="entry name" value="TRANSCRIPTIONAL REGULATORY PROTEIN"/>
    <property type="match status" value="1"/>
</dbReference>
<accession>A0ABW3M8G2</accession>
<keyword evidence="3" id="KW-0804">Transcription</keyword>
<dbReference type="PANTHER" id="PTHR33204">
    <property type="entry name" value="TRANSCRIPTIONAL REGULATOR, MARR FAMILY"/>
    <property type="match status" value="1"/>
</dbReference>
<evidence type="ECO:0000313" key="6">
    <source>
        <dbReference type="Proteomes" id="UP001597045"/>
    </source>
</evidence>
<dbReference type="SUPFAM" id="SSF46785">
    <property type="entry name" value="Winged helix' DNA-binding domain"/>
    <property type="match status" value="1"/>
</dbReference>
<keyword evidence="2" id="KW-0238">DNA-binding</keyword>
<evidence type="ECO:0000256" key="3">
    <source>
        <dbReference type="ARBA" id="ARBA00023163"/>
    </source>
</evidence>
<dbReference type="InterPro" id="IPR036388">
    <property type="entry name" value="WH-like_DNA-bd_sf"/>
</dbReference>
<dbReference type="InterPro" id="IPR002577">
    <property type="entry name" value="HTH_HxlR"/>
</dbReference>
<keyword evidence="1" id="KW-0805">Transcription regulation</keyword>
<proteinExistence type="predicted"/>
<dbReference type="PROSITE" id="PS51118">
    <property type="entry name" value="HTH_HXLR"/>
    <property type="match status" value="1"/>
</dbReference>
<feature type="domain" description="HTH hxlR-type" evidence="4">
    <location>
        <begin position="12"/>
        <end position="110"/>
    </location>
</feature>
<evidence type="ECO:0000256" key="2">
    <source>
        <dbReference type="ARBA" id="ARBA00023125"/>
    </source>
</evidence>
<organism evidence="5 6">
    <name type="scientific">Kibdelosporangium lantanae</name>
    <dbReference type="NCBI Taxonomy" id="1497396"/>
    <lineage>
        <taxon>Bacteria</taxon>
        <taxon>Bacillati</taxon>
        <taxon>Actinomycetota</taxon>
        <taxon>Actinomycetes</taxon>
        <taxon>Pseudonocardiales</taxon>
        <taxon>Pseudonocardiaceae</taxon>
        <taxon>Kibdelosporangium</taxon>
    </lineage>
</organism>
<evidence type="ECO:0000313" key="5">
    <source>
        <dbReference type="EMBL" id="MFD1047026.1"/>
    </source>
</evidence>
<dbReference type="InterPro" id="IPR036390">
    <property type="entry name" value="WH_DNA-bd_sf"/>
</dbReference>
<name>A0ABW3M8G2_9PSEU</name>